<organism evidence="5 6">
    <name type="scientific">Dyella caseinilytica</name>
    <dbReference type="NCBI Taxonomy" id="1849581"/>
    <lineage>
        <taxon>Bacteria</taxon>
        <taxon>Pseudomonadati</taxon>
        <taxon>Pseudomonadota</taxon>
        <taxon>Gammaproteobacteria</taxon>
        <taxon>Lysobacterales</taxon>
        <taxon>Rhodanobacteraceae</taxon>
        <taxon>Dyella</taxon>
    </lineage>
</organism>
<dbReference type="InterPro" id="IPR008707">
    <property type="entry name" value="B-propeller_PilY1"/>
</dbReference>
<dbReference type="EMBL" id="CP064030">
    <property type="protein sequence ID" value="QRN54605.1"/>
    <property type="molecule type" value="Genomic_DNA"/>
</dbReference>
<gene>
    <name evidence="5" type="ORF">ISN74_04390</name>
</gene>
<sequence>MNKQICVALFALAAILAGGNVAAQSSSSSSSSSSGTCGQAGGTCAENFQGAAASLQWTTLGTNNGAASSNACLTAGNGTGSIQACPSTLAGYAIPANEQTVGQGALLLTPPVGYQTGAILSAFPPFPLSQGIDITFTTYSFGGNSYSSASTSAGDGADGITFILTDGTKTAPTTTGGNGGAMGYDCSNANAGAYQGIANAYLGLGIDEYGNFLNSGNWSTSTTNEVTPQVPPITVKNKTYYWVYGDNGSAGIFNSNDAFNGESTTANGTNKWGGTGSSQYQPERIGLRGSGNTTWAALQALNSSYYSGSTPNASKIYAACQSGKYVSGGSSGSYTYTALPDGNYNAIPGGYAVLPTANLIANESTGVTRNPTTNSQGVANPLAWPITYELKISAGGLLSLSYSYNGGSMNPVMTNTNIETSNGTLPSSLRFGFSAGTGGGWNSHEITCFKASPLSSTSSAAANTIQSGQYRTGTQIYLASYSADPWWGSLQAIALNADSNGDLVANSTATWDGKCTLTSGWCDTMGTNTNGNPLHEVTASNGFVTPENRVLMTATGNDVTTTGSGVGFSMQQSLSSFPSAVQTALNAATSGDTTSTGQQRLDWLLGQRCFEQLYSSTQSTSGPWEYSGDCTTTSAGSQNARTYVLGDIVDSSPTWVGAPVAGQYNNAFSDGLYGSNVSPPENQSSAQTYGTFAGNNASRLNVVYVGSNDGYLHGFEAGYFTSGVFSDPSGTGIGDNDGKEVIGYMPYNVLLNQSAQLTNPLYSHQYLVDATPGAGDLFYNNLWHTWLVGGVGSNGKEIYVLDVTTPGNFSESNAGSLVMGDWTNATMPHLGNTVGTPSVVRMHNGQWAIIFGNGLNSGTSAGVYIGLVTSTTNTKTGAVAGAVTFLFLDTGVGSSSSKNGIAYVTPVDLDGDGIMDYLYAGDQQGNVWRFDVTSNNAANWSVSNFGSGTTSTCSNSSNVNNGSVVTAACSPLFTATSTLTNGTATNTASQPITTSIVTATVLTNGVSRNMLYFGTGEQTPQTGNSGVLYAPTSTGSGSTATQQQTFYGIWDWNMSNWNSLSTVQLASETGSKTISTSSLSPVTSTETAVTGQGQITGYRTLSAATTICWAGSSTCSSGNSQYGWMYNLPDSNEQIIYSPAIIDGVVVVNTAIPPAVSNTQCTANTQTGWTMAFDAINGGPVAGGFFTSSSGLIISGEQFNGVGTPTAVSYNGNIYMVSQTVTGGAAIYRVNPPNNNGPGRVSWREIRN</sequence>
<accession>A0ABX7GZM4</accession>
<dbReference type="Pfam" id="PF05567">
    <property type="entry name" value="T4P_PilY1"/>
    <property type="match status" value="1"/>
</dbReference>
<evidence type="ECO:0000256" key="3">
    <source>
        <dbReference type="SAM" id="SignalP"/>
    </source>
</evidence>
<name>A0ABX7GZM4_9GAMM</name>
<evidence type="ECO:0000313" key="5">
    <source>
        <dbReference type="EMBL" id="QRN54605.1"/>
    </source>
</evidence>
<proteinExistence type="predicted"/>
<dbReference type="InterPro" id="IPR013320">
    <property type="entry name" value="ConA-like_dom_sf"/>
</dbReference>
<dbReference type="Gene3D" id="2.60.120.200">
    <property type="match status" value="1"/>
</dbReference>
<feature type="domain" description="PilY1 beta-propeller" evidence="4">
    <location>
        <begin position="645"/>
        <end position="1054"/>
    </location>
</feature>
<keyword evidence="3" id="KW-0732">Signal</keyword>
<dbReference type="Proteomes" id="UP000663181">
    <property type="component" value="Chromosome"/>
</dbReference>
<keyword evidence="2" id="KW-0106">Calcium</keyword>
<feature type="signal peptide" evidence="3">
    <location>
        <begin position="1"/>
        <end position="22"/>
    </location>
</feature>
<evidence type="ECO:0000259" key="4">
    <source>
        <dbReference type="Pfam" id="PF05567"/>
    </source>
</evidence>
<dbReference type="SUPFAM" id="SSF49899">
    <property type="entry name" value="Concanavalin A-like lectins/glucanases"/>
    <property type="match status" value="2"/>
</dbReference>
<evidence type="ECO:0000256" key="1">
    <source>
        <dbReference type="ARBA" id="ARBA00022723"/>
    </source>
</evidence>
<evidence type="ECO:0000313" key="6">
    <source>
        <dbReference type="Proteomes" id="UP000663181"/>
    </source>
</evidence>
<dbReference type="RefSeq" id="WP_188797738.1">
    <property type="nucleotide sequence ID" value="NZ_BMIZ01000001.1"/>
</dbReference>
<evidence type="ECO:0000256" key="2">
    <source>
        <dbReference type="ARBA" id="ARBA00022837"/>
    </source>
</evidence>
<feature type="chain" id="PRO_5045973138" evidence="3">
    <location>
        <begin position="23"/>
        <end position="1248"/>
    </location>
</feature>
<keyword evidence="1" id="KW-0479">Metal-binding</keyword>
<protein>
    <submittedName>
        <fullName evidence="5">Pilus assembly protein PilY</fullName>
    </submittedName>
</protein>
<reference evidence="5 6" key="1">
    <citation type="submission" date="2020-10" db="EMBL/GenBank/DDBJ databases">
        <title>Phylogeny of dyella-like bacteria.</title>
        <authorList>
            <person name="Fu J."/>
        </authorList>
    </citation>
    <scope>NUCLEOTIDE SEQUENCE [LARGE SCALE GENOMIC DNA]</scope>
    <source>
        <strain evidence="5 6">DHOB09</strain>
    </source>
</reference>
<keyword evidence="6" id="KW-1185">Reference proteome</keyword>